<dbReference type="AlphaFoldDB" id="A0A4S8ICP0"/>
<protein>
    <submittedName>
        <fullName evidence="2">Uncharacterized protein</fullName>
    </submittedName>
</protein>
<proteinExistence type="predicted"/>
<name>A0A4S8ICP0_MUSBA</name>
<reference evidence="2 3" key="1">
    <citation type="journal article" date="2019" name="Nat. Plants">
        <title>Genome sequencing of Musa balbisiana reveals subgenome evolution and function divergence in polyploid bananas.</title>
        <authorList>
            <person name="Yao X."/>
        </authorList>
    </citation>
    <scope>NUCLEOTIDE SEQUENCE [LARGE SCALE GENOMIC DNA]</scope>
    <source>
        <strain evidence="3">cv. DH-PKW</strain>
        <tissue evidence="2">Leaves</tissue>
    </source>
</reference>
<comment type="caution">
    <text evidence="2">The sequence shown here is derived from an EMBL/GenBank/DDBJ whole genome shotgun (WGS) entry which is preliminary data.</text>
</comment>
<gene>
    <name evidence="2" type="ORF">C4D60_Mb02t22810</name>
</gene>
<evidence type="ECO:0000256" key="1">
    <source>
        <dbReference type="SAM" id="MobiDB-lite"/>
    </source>
</evidence>
<feature type="region of interest" description="Disordered" evidence="1">
    <location>
        <begin position="20"/>
        <end position="67"/>
    </location>
</feature>
<dbReference type="EMBL" id="PYDT01000011">
    <property type="protein sequence ID" value="THU45898.1"/>
    <property type="molecule type" value="Genomic_DNA"/>
</dbReference>
<sequence length="67" mass="6991">MAEIPLAGLLDLRLSPASFKVSAPGSPPLPLRRSFSGPPPAPTTTRSKVVPKALSRSTMELFSTTGT</sequence>
<dbReference type="Proteomes" id="UP000317650">
    <property type="component" value="Chromosome 2"/>
</dbReference>
<organism evidence="2 3">
    <name type="scientific">Musa balbisiana</name>
    <name type="common">Banana</name>
    <dbReference type="NCBI Taxonomy" id="52838"/>
    <lineage>
        <taxon>Eukaryota</taxon>
        <taxon>Viridiplantae</taxon>
        <taxon>Streptophyta</taxon>
        <taxon>Embryophyta</taxon>
        <taxon>Tracheophyta</taxon>
        <taxon>Spermatophyta</taxon>
        <taxon>Magnoliopsida</taxon>
        <taxon>Liliopsida</taxon>
        <taxon>Zingiberales</taxon>
        <taxon>Musaceae</taxon>
        <taxon>Musa</taxon>
    </lineage>
</organism>
<evidence type="ECO:0000313" key="2">
    <source>
        <dbReference type="EMBL" id="THU45898.1"/>
    </source>
</evidence>
<evidence type="ECO:0000313" key="3">
    <source>
        <dbReference type="Proteomes" id="UP000317650"/>
    </source>
</evidence>
<keyword evidence="3" id="KW-1185">Reference proteome</keyword>
<accession>A0A4S8ICP0</accession>
<feature type="compositionally biased region" description="Polar residues" evidence="1">
    <location>
        <begin position="55"/>
        <end position="67"/>
    </location>
</feature>